<feature type="transmembrane region" description="Helical" evidence="4">
    <location>
        <begin position="200"/>
        <end position="218"/>
    </location>
</feature>
<dbReference type="eggNOG" id="COG4735">
    <property type="taxonomic scope" value="Bacteria"/>
</dbReference>
<evidence type="ECO:0000256" key="1">
    <source>
        <dbReference type="ARBA" id="ARBA00006436"/>
    </source>
</evidence>
<evidence type="ECO:0000256" key="3">
    <source>
        <dbReference type="SAM" id="MobiDB-lite"/>
    </source>
</evidence>
<evidence type="ECO:0000259" key="5">
    <source>
        <dbReference type="Pfam" id="PF03981"/>
    </source>
</evidence>
<reference evidence="7 8" key="2">
    <citation type="journal article" date="2013" name="Genome Announc.">
        <title>Genome Sequences of Three hpAfrica2 Strains of Helicobacter pylori.</title>
        <authorList>
            <person name="Duncan S.S."/>
            <person name="Bertoli M.T."/>
            <person name="Kersulyte D."/>
            <person name="Valk P.L."/>
            <person name="Tamma S."/>
            <person name="Segal I."/>
            <person name="McClain M.S."/>
            <person name="Cover T.L."/>
            <person name="Berg D.E."/>
        </authorList>
    </citation>
    <scope>NUCLEOTIDE SEQUENCE [LARGE SCALE GENOMIC DNA]</scope>
    <source>
        <strain evidence="7 8">SouthAfrica7</strain>
    </source>
</reference>
<keyword evidence="4" id="KW-0812">Transmembrane</keyword>
<dbReference type="InterPro" id="IPR021150">
    <property type="entry name" value="Ubiq_cyt_c_chap"/>
</dbReference>
<dbReference type="Pfam" id="PF13099">
    <property type="entry name" value="DUF3944"/>
    <property type="match status" value="1"/>
</dbReference>
<evidence type="ECO:0000256" key="2">
    <source>
        <dbReference type="SAM" id="Coils"/>
    </source>
</evidence>
<feature type="region of interest" description="Disordered" evidence="3">
    <location>
        <begin position="308"/>
        <end position="328"/>
    </location>
</feature>
<organism evidence="7 8">
    <name type="scientific">Helicobacter pylori (strain SouthAfrica7)</name>
    <dbReference type="NCBI Taxonomy" id="907239"/>
    <lineage>
        <taxon>Bacteria</taxon>
        <taxon>Pseudomonadati</taxon>
        <taxon>Campylobacterota</taxon>
        <taxon>Epsilonproteobacteria</taxon>
        <taxon>Campylobacterales</taxon>
        <taxon>Helicobacteraceae</taxon>
        <taxon>Helicobacter</taxon>
    </lineage>
</organism>
<comment type="similarity">
    <text evidence="1">Belongs to the UPF0174 family.</text>
</comment>
<feature type="compositionally biased region" description="Basic and acidic residues" evidence="3">
    <location>
        <begin position="317"/>
        <end position="328"/>
    </location>
</feature>
<dbReference type="HOGENOM" id="CLU_072312_0_1_7"/>
<accession>E8QV97</accession>
<dbReference type="InterPro" id="IPR025217">
    <property type="entry name" value="DUF3944"/>
</dbReference>
<keyword evidence="4" id="KW-0472">Membrane</keyword>
<keyword evidence="2" id="KW-0175">Coiled coil</keyword>
<feature type="transmembrane region" description="Helical" evidence="4">
    <location>
        <begin position="283"/>
        <end position="304"/>
    </location>
</feature>
<keyword evidence="4" id="KW-1133">Transmembrane helix</keyword>
<dbReference type="KEGG" id="hes:HPSA_08140"/>
<dbReference type="Pfam" id="PF03981">
    <property type="entry name" value="Ubiq_cyt_C_chap"/>
    <property type="match status" value="1"/>
</dbReference>
<protein>
    <recommendedName>
        <fullName evidence="9">DUF3944 domain-containing protein</fullName>
    </recommendedName>
</protein>
<evidence type="ECO:0000256" key="4">
    <source>
        <dbReference type="SAM" id="Phobius"/>
    </source>
</evidence>
<evidence type="ECO:0000313" key="7">
    <source>
        <dbReference type="EMBL" id="ADU85569.1"/>
    </source>
</evidence>
<feature type="coiled-coil region" evidence="2">
    <location>
        <begin position="235"/>
        <end position="280"/>
    </location>
</feature>
<dbReference type="EMBL" id="CP002336">
    <property type="protein sequence ID" value="ADU85569.1"/>
    <property type="molecule type" value="Genomic_DNA"/>
</dbReference>
<dbReference type="AlphaFoldDB" id="E8QV97"/>
<name>E8QV97_HELPW</name>
<dbReference type="Proteomes" id="UP000007467">
    <property type="component" value="Chromosome"/>
</dbReference>
<dbReference type="RefSeq" id="WP_014534903.1">
    <property type="nucleotide sequence ID" value="NC_017361.1"/>
</dbReference>
<proteinExistence type="inferred from homology"/>
<sequence>MAYRYDSDLEFLKQLSSNDLKDLFDVLVYDEYGETRNTEELTVSTEYKRYGRDYAKYPMRIAEELQCYGGNSLMNFFRNEGVLYKEILCDVCDHLKVSYNEKSATSLIENNMLSKLLKNSLEQMNESEIKELLHELGTPNIDKMIGENKQVLIASVLTLFKASGSHSYPLAIAVADAMVTKTLGHGLSSVVGKVALKKTLGILAGPIGWVITGALVGINIAGPAYRVTVPACVLVATLRLKLKAEREAKLKAEREAKLKTERAEQAKRLAKQKAEREANKKKMWYIVIVFCILIGLTILAVFYMKGKHHSSNNPKSGVKELKNPSHKN</sequence>
<feature type="domain" description="Ubiquinol-cytochrome c chaperone" evidence="5">
    <location>
        <begin position="55"/>
        <end position="230"/>
    </location>
</feature>
<dbReference type="OrthoDB" id="9128717at2"/>
<evidence type="ECO:0000259" key="6">
    <source>
        <dbReference type="Pfam" id="PF13099"/>
    </source>
</evidence>
<reference evidence="8" key="1">
    <citation type="submission" date="2010-11" db="EMBL/GenBank/DDBJ databases">
        <title>Genome sequence of Helicobacter pylori strain SouthAfrica7.</title>
        <authorList>
            <person name="Kersulyte D."/>
            <person name="Segal I."/>
            <person name="Mistry R."/>
            <person name="Berg D.E."/>
        </authorList>
    </citation>
    <scope>NUCLEOTIDE SEQUENCE [LARGE SCALE GENOMIC DNA]</scope>
    <source>
        <strain evidence="8">SouthAfrica7</strain>
    </source>
</reference>
<dbReference type="PATRIC" id="fig|907239.3.peg.1657"/>
<gene>
    <name evidence="7" type="ordered locus">HPSA_08140</name>
</gene>
<evidence type="ECO:0008006" key="9">
    <source>
        <dbReference type="Google" id="ProtNLM"/>
    </source>
</evidence>
<feature type="domain" description="DUF3944" evidence="6">
    <location>
        <begin position="3"/>
        <end position="36"/>
    </location>
</feature>
<evidence type="ECO:0000313" key="8">
    <source>
        <dbReference type="Proteomes" id="UP000007467"/>
    </source>
</evidence>